<name>A0A9P6DVC9_9AGAM</name>
<comment type="function">
    <text evidence="6">Demethylates proteins that have been reversibly carboxymethylated.</text>
</comment>
<evidence type="ECO:0000256" key="4">
    <source>
        <dbReference type="ARBA" id="ARBA00022801"/>
    </source>
</evidence>
<evidence type="ECO:0000256" key="5">
    <source>
        <dbReference type="ARBA" id="ARBA00049203"/>
    </source>
</evidence>
<evidence type="ECO:0000256" key="3">
    <source>
        <dbReference type="ARBA" id="ARBA00022487"/>
    </source>
</evidence>
<feature type="active site" evidence="7">
    <location>
        <position position="197"/>
    </location>
</feature>
<dbReference type="SUPFAM" id="SSF53474">
    <property type="entry name" value="alpha/beta-Hydrolases"/>
    <property type="match status" value="1"/>
</dbReference>
<sequence length="368" mass="39389">MPPYPLSGDGNHGDGDDDEEAEARDGLGNLSLDPPLPKHRRFLQSSSAKAPDPALSPLSASTHFAQAIQVSVPLSDLDFRVYITPPTVATDGNGKYGSIIVCHHGAGYSALSFACLAKEVVQSTSGECGIMAFDARAHGKTTSISNPGLDPPELDLSLSNLTNDFLVGHSMGGAVVTNASGKLIEKGYSLCGVAVLDVVEGSAIEALPHMHTLLASRVEGFASPEDAIAWHTTGHTGSTIRNVFSARLSVPSLIVPSTPDEISAGIPQWKWRTPLKSTAPYWESWFAGLSKSFLATRTARLLVLAGTDRLDRELMIGQMQGKFQLIVVPDVGHMLHEDDPGRIAEILVEFWKRNDRPILPGIKKVGER</sequence>
<evidence type="ECO:0000256" key="8">
    <source>
        <dbReference type="SAM" id="MobiDB-lite"/>
    </source>
</evidence>
<comment type="similarity">
    <text evidence="1 6">Belongs to the AB hydrolase superfamily.</text>
</comment>
<accession>A0A9P6DVC9</accession>
<evidence type="ECO:0000259" key="9">
    <source>
        <dbReference type="Pfam" id="PF12697"/>
    </source>
</evidence>
<feature type="region of interest" description="Disordered" evidence="8">
    <location>
        <begin position="1"/>
        <end position="39"/>
    </location>
</feature>
<comment type="catalytic activity">
    <reaction evidence="5">
        <text>[phosphatase 2A protein]-C-terminal L-leucine methyl ester + H2O = [phosphatase 2A protein]-C-terminal L-leucine + methanol + H(+)</text>
        <dbReference type="Rhea" id="RHEA:48548"/>
        <dbReference type="Rhea" id="RHEA-COMP:12134"/>
        <dbReference type="Rhea" id="RHEA-COMP:12135"/>
        <dbReference type="ChEBI" id="CHEBI:15377"/>
        <dbReference type="ChEBI" id="CHEBI:15378"/>
        <dbReference type="ChEBI" id="CHEBI:17790"/>
        <dbReference type="ChEBI" id="CHEBI:90516"/>
        <dbReference type="ChEBI" id="CHEBI:90517"/>
        <dbReference type="EC" id="3.1.1.89"/>
    </reaction>
</comment>
<dbReference type="PIRSF" id="PIRSF022950">
    <property type="entry name" value="PPase_methylesterase_euk"/>
    <property type="match status" value="1"/>
</dbReference>
<dbReference type="InterPro" id="IPR000073">
    <property type="entry name" value="AB_hydrolase_1"/>
</dbReference>
<evidence type="ECO:0000256" key="2">
    <source>
        <dbReference type="ARBA" id="ARBA00020672"/>
    </source>
</evidence>
<evidence type="ECO:0000313" key="11">
    <source>
        <dbReference type="Proteomes" id="UP000886523"/>
    </source>
</evidence>
<dbReference type="GO" id="GO:0051723">
    <property type="term" value="F:protein methylesterase activity"/>
    <property type="evidence" value="ECO:0007669"/>
    <property type="project" value="UniProtKB-EC"/>
</dbReference>
<comment type="caution">
    <text evidence="10">The sequence shown here is derived from an EMBL/GenBank/DDBJ whole genome shotgun (WGS) entry which is preliminary data.</text>
</comment>
<dbReference type="Pfam" id="PF12697">
    <property type="entry name" value="Abhydrolase_6"/>
    <property type="match status" value="1"/>
</dbReference>
<keyword evidence="11" id="KW-1185">Reference proteome</keyword>
<organism evidence="10 11">
    <name type="scientific">Hydnum rufescens UP504</name>
    <dbReference type="NCBI Taxonomy" id="1448309"/>
    <lineage>
        <taxon>Eukaryota</taxon>
        <taxon>Fungi</taxon>
        <taxon>Dikarya</taxon>
        <taxon>Basidiomycota</taxon>
        <taxon>Agaricomycotina</taxon>
        <taxon>Agaricomycetes</taxon>
        <taxon>Cantharellales</taxon>
        <taxon>Hydnaceae</taxon>
        <taxon>Hydnum</taxon>
    </lineage>
</organism>
<dbReference type="AlphaFoldDB" id="A0A9P6DVC9"/>
<dbReference type="Gene3D" id="3.40.50.1820">
    <property type="entry name" value="alpha/beta hydrolase"/>
    <property type="match status" value="1"/>
</dbReference>
<dbReference type="InterPro" id="IPR016812">
    <property type="entry name" value="PPase_methylesterase_euk"/>
</dbReference>
<evidence type="ECO:0000256" key="6">
    <source>
        <dbReference type="PIRNR" id="PIRNR022950"/>
    </source>
</evidence>
<dbReference type="EMBL" id="MU128985">
    <property type="protein sequence ID" value="KAF9512543.1"/>
    <property type="molecule type" value="Genomic_DNA"/>
</dbReference>
<keyword evidence="4 6" id="KW-0378">Hydrolase</keyword>
<dbReference type="OrthoDB" id="194865at2759"/>
<feature type="active site" evidence="7">
    <location>
        <position position="170"/>
    </location>
</feature>
<feature type="domain" description="AB hydrolase-1" evidence="9">
    <location>
        <begin position="100"/>
        <end position="345"/>
    </location>
</feature>
<reference evidence="10" key="1">
    <citation type="journal article" date="2020" name="Nat. Commun.">
        <title>Large-scale genome sequencing of mycorrhizal fungi provides insights into the early evolution of symbiotic traits.</title>
        <authorList>
            <person name="Miyauchi S."/>
            <person name="Kiss E."/>
            <person name="Kuo A."/>
            <person name="Drula E."/>
            <person name="Kohler A."/>
            <person name="Sanchez-Garcia M."/>
            <person name="Morin E."/>
            <person name="Andreopoulos B."/>
            <person name="Barry K.W."/>
            <person name="Bonito G."/>
            <person name="Buee M."/>
            <person name="Carver A."/>
            <person name="Chen C."/>
            <person name="Cichocki N."/>
            <person name="Clum A."/>
            <person name="Culley D."/>
            <person name="Crous P.W."/>
            <person name="Fauchery L."/>
            <person name="Girlanda M."/>
            <person name="Hayes R.D."/>
            <person name="Keri Z."/>
            <person name="LaButti K."/>
            <person name="Lipzen A."/>
            <person name="Lombard V."/>
            <person name="Magnuson J."/>
            <person name="Maillard F."/>
            <person name="Murat C."/>
            <person name="Nolan M."/>
            <person name="Ohm R.A."/>
            <person name="Pangilinan J."/>
            <person name="Pereira M.F."/>
            <person name="Perotto S."/>
            <person name="Peter M."/>
            <person name="Pfister S."/>
            <person name="Riley R."/>
            <person name="Sitrit Y."/>
            <person name="Stielow J.B."/>
            <person name="Szollosi G."/>
            <person name="Zifcakova L."/>
            <person name="Stursova M."/>
            <person name="Spatafora J.W."/>
            <person name="Tedersoo L."/>
            <person name="Vaario L.M."/>
            <person name="Yamada A."/>
            <person name="Yan M."/>
            <person name="Wang P."/>
            <person name="Xu J."/>
            <person name="Bruns T."/>
            <person name="Baldrian P."/>
            <person name="Vilgalys R."/>
            <person name="Dunand C."/>
            <person name="Henrissat B."/>
            <person name="Grigoriev I.V."/>
            <person name="Hibbett D."/>
            <person name="Nagy L.G."/>
            <person name="Martin F.M."/>
        </authorList>
    </citation>
    <scope>NUCLEOTIDE SEQUENCE</scope>
    <source>
        <strain evidence="10">UP504</strain>
    </source>
</reference>
<dbReference type="InterPro" id="IPR029058">
    <property type="entry name" value="AB_hydrolase_fold"/>
</dbReference>
<dbReference type="Proteomes" id="UP000886523">
    <property type="component" value="Unassembled WGS sequence"/>
</dbReference>
<dbReference type="PANTHER" id="PTHR14189">
    <property type="entry name" value="PROTEIN PHOSPHATASE METHYLESTERASE-1 RELATED"/>
    <property type="match status" value="1"/>
</dbReference>
<dbReference type="PANTHER" id="PTHR14189:SF0">
    <property type="entry name" value="PROTEIN PHOSPHATASE METHYLESTERASE 1"/>
    <property type="match status" value="1"/>
</dbReference>
<protein>
    <recommendedName>
        <fullName evidence="2 6">Protein phosphatase methylesterase 1</fullName>
        <shortName evidence="6">PME-1</shortName>
        <ecNumber evidence="6">3.1.1.-</ecNumber>
    </recommendedName>
</protein>
<gene>
    <name evidence="10" type="ORF">BS47DRAFT_1394141</name>
</gene>
<proteinExistence type="inferred from homology"/>
<keyword evidence="3 6" id="KW-0719">Serine esterase</keyword>
<feature type="active site" evidence="7">
    <location>
        <position position="333"/>
    </location>
</feature>
<dbReference type="EC" id="3.1.1.-" evidence="6"/>
<evidence type="ECO:0000256" key="1">
    <source>
        <dbReference type="ARBA" id="ARBA00008645"/>
    </source>
</evidence>
<evidence type="ECO:0000256" key="7">
    <source>
        <dbReference type="PIRSR" id="PIRSR022950-1"/>
    </source>
</evidence>
<evidence type="ECO:0000313" key="10">
    <source>
        <dbReference type="EMBL" id="KAF9512543.1"/>
    </source>
</evidence>